<evidence type="ECO:0000256" key="1">
    <source>
        <dbReference type="SAM" id="MobiDB-lite"/>
    </source>
</evidence>
<evidence type="ECO:0000313" key="2">
    <source>
        <dbReference type="EMBL" id="QCC85535.1"/>
    </source>
</evidence>
<reference evidence="2 3" key="1">
    <citation type="submission" date="2019-02" db="EMBL/GenBank/DDBJ databases">
        <title>Complete Genome Sequence of Desulfovibrio desulfuricans IC1, a Sulfonate Utilizing Anaerobe.</title>
        <authorList>
            <person name="Day L.A."/>
            <person name="De Leon K.B."/>
            <person name="Wall J.D."/>
        </authorList>
    </citation>
    <scope>NUCLEOTIDE SEQUENCE [LARGE SCALE GENOMIC DNA]</scope>
    <source>
        <strain evidence="2 3">IC1</strain>
    </source>
</reference>
<dbReference type="AlphaFoldDB" id="A0A4P7UH61"/>
<accession>A0A4P7UH61</accession>
<proteinExistence type="predicted"/>
<feature type="compositionally biased region" description="Basic and acidic residues" evidence="1">
    <location>
        <begin position="175"/>
        <end position="184"/>
    </location>
</feature>
<gene>
    <name evidence="2" type="ORF">DDIC_06515</name>
</gene>
<dbReference type="Proteomes" id="UP000297065">
    <property type="component" value="Chromosome"/>
</dbReference>
<dbReference type="EMBL" id="CP036295">
    <property type="protein sequence ID" value="QCC85535.1"/>
    <property type="molecule type" value="Genomic_DNA"/>
</dbReference>
<sequence length="314" mass="33501">MGRLSILNASTRKTLLVPGLLCLMLCPGILAFAAPRAVGDWRVELPAGWKTQEEGNQALFSTPKEDCFVTVLEKDCFNGDLDILAKASANITGGHDLRTLGEGKGVVFADRGARFWVGLVDDKYMEVSVGHSCRGVGPIVKSLKVSSGAEGATTLDKLLAVLHSPENSKWLVTGDRPDNARPVEPDDPTGDMPDFAALGDASVASAPQERTIPEGWRTTQTGPWTIYDKPGEKVWLAVGLYPLKKDSGGRWGASLIELARRLGGINIGTGEGTVDFVTRAGGIGSVQNSDANTVVELYYPDDDASLAQLREALH</sequence>
<name>A0A4P7UH61_DESDE</name>
<feature type="region of interest" description="Disordered" evidence="1">
    <location>
        <begin position="170"/>
        <end position="189"/>
    </location>
</feature>
<dbReference type="RefSeq" id="WP_136399692.1">
    <property type="nucleotide sequence ID" value="NZ_CP036295.1"/>
</dbReference>
<protein>
    <submittedName>
        <fullName evidence="2">Uncharacterized protein</fullName>
    </submittedName>
</protein>
<dbReference type="OrthoDB" id="9915569at2"/>
<evidence type="ECO:0000313" key="3">
    <source>
        <dbReference type="Proteomes" id="UP000297065"/>
    </source>
</evidence>
<organism evidence="2 3">
    <name type="scientific">Desulfovibrio desulfuricans</name>
    <dbReference type="NCBI Taxonomy" id="876"/>
    <lineage>
        <taxon>Bacteria</taxon>
        <taxon>Pseudomonadati</taxon>
        <taxon>Thermodesulfobacteriota</taxon>
        <taxon>Desulfovibrionia</taxon>
        <taxon>Desulfovibrionales</taxon>
        <taxon>Desulfovibrionaceae</taxon>
        <taxon>Desulfovibrio</taxon>
    </lineage>
</organism>